<keyword evidence="7" id="KW-1185">Reference proteome</keyword>
<protein>
    <submittedName>
        <fullName evidence="6">AcrR family transcriptional regulator</fullName>
    </submittedName>
</protein>
<organism evidence="6 7">
    <name type="scientific">Kutzneria viridogrisea</name>
    <dbReference type="NCBI Taxonomy" id="47990"/>
    <lineage>
        <taxon>Bacteria</taxon>
        <taxon>Bacillati</taxon>
        <taxon>Actinomycetota</taxon>
        <taxon>Actinomycetes</taxon>
        <taxon>Pseudonocardiales</taxon>
        <taxon>Pseudonocardiaceae</taxon>
        <taxon>Kutzneria</taxon>
    </lineage>
</organism>
<feature type="DNA-binding region" description="H-T-H motif" evidence="4">
    <location>
        <begin position="37"/>
        <end position="56"/>
    </location>
</feature>
<dbReference type="SUPFAM" id="SSF46689">
    <property type="entry name" value="Homeodomain-like"/>
    <property type="match status" value="1"/>
</dbReference>
<dbReference type="SUPFAM" id="SSF48498">
    <property type="entry name" value="Tetracyclin repressor-like, C-terminal domain"/>
    <property type="match status" value="1"/>
</dbReference>
<dbReference type="Proteomes" id="UP000517916">
    <property type="component" value="Unassembled WGS sequence"/>
</dbReference>
<keyword evidence="3" id="KW-0804">Transcription</keyword>
<dbReference type="PRINTS" id="PR00455">
    <property type="entry name" value="HTHTETR"/>
</dbReference>
<proteinExistence type="predicted"/>
<gene>
    <name evidence="6" type="ORF">BC739_003579</name>
</gene>
<dbReference type="PANTHER" id="PTHR30055:SF234">
    <property type="entry name" value="HTH-TYPE TRANSCRIPTIONAL REGULATOR BETI"/>
    <property type="match status" value="1"/>
</dbReference>
<dbReference type="InterPro" id="IPR050109">
    <property type="entry name" value="HTH-type_TetR-like_transc_reg"/>
</dbReference>
<evidence type="ECO:0000256" key="3">
    <source>
        <dbReference type="ARBA" id="ARBA00023163"/>
    </source>
</evidence>
<dbReference type="InterPro" id="IPR001647">
    <property type="entry name" value="HTH_TetR"/>
</dbReference>
<reference evidence="6 7" key="1">
    <citation type="submission" date="2020-08" db="EMBL/GenBank/DDBJ databases">
        <title>Genomic Encyclopedia of Archaeal and Bacterial Type Strains, Phase II (KMG-II): from individual species to whole genera.</title>
        <authorList>
            <person name="Goeker M."/>
        </authorList>
    </citation>
    <scope>NUCLEOTIDE SEQUENCE [LARGE SCALE GENOMIC DNA]</scope>
    <source>
        <strain evidence="6 7">DSM 43850</strain>
    </source>
</reference>
<dbReference type="InterPro" id="IPR023772">
    <property type="entry name" value="DNA-bd_HTH_TetR-type_CS"/>
</dbReference>
<accession>A0ABR6BHM0</accession>
<evidence type="ECO:0000313" key="6">
    <source>
        <dbReference type="EMBL" id="MBA8926380.1"/>
    </source>
</evidence>
<dbReference type="EMBL" id="JACJID010000002">
    <property type="protein sequence ID" value="MBA8926380.1"/>
    <property type="molecule type" value="Genomic_DNA"/>
</dbReference>
<feature type="domain" description="HTH tetR-type" evidence="5">
    <location>
        <begin position="14"/>
        <end position="74"/>
    </location>
</feature>
<dbReference type="InterPro" id="IPR036271">
    <property type="entry name" value="Tet_transcr_reg_TetR-rel_C_sf"/>
</dbReference>
<evidence type="ECO:0000256" key="4">
    <source>
        <dbReference type="PROSITE-ProRule" id="PRU00335"/>
    </source>
</evidence>
<dbReference type="Pfam" id="PF00440">
    <property type="entry name" value="TetR_N"/>
    <property type="match status" value="1"/>
</dbReference>
<evidence type="ECO:0000256" key="1">
    <source>
        <dbReference type="ARBA" id="ARBA00023015"/>
    </source>
</evidence>
<sequence length="210" mass="22262">MPKITGGSLEEHRERTRESIFAALSALMYQRGFDAITLADIAAAAGVGRTAMYNYFADKESLLLAYAGHETERYLAELQGALAEVDNPVDGLAAYVRGQLRHVARNHLPPGTALRSLMSEQSYQHMVEHVAALEGILREVLSAGVAAGYLPDSDVAALVGLVTACISGRTVAELSGAELDQAIEATVAFVLRGVGARLGADGRPLPFPSQ</sequence>
<keyword evidence="2 4" id="KW-0238">DNA-binding</keyword>
<dbReference type="RefSeq" id="WP_182837743.1">
    <property type="nucleotide sequence ID" value="NZ_BAAABQ010000009.1"/>
</dbReference>
<evidence type="ECO:0000259" key="5">
    <source>
        <dbReference type="PROSITE" id="PS50977"/>
    </source>
</evidence>
<dbReference type="Gene3D" id="1.10.357.10">
    <property type="entry name" value="Tetracycline Repressor, domain 2"/>
    <property type="match status" value="1"/>
</dbReference>
<evidence type="ECO:0000313" key="7">
    <source>
        <dbReference type="Proteomes" id="UP000517916"/>
    </source>
</evidence>
<comment type="caution">
    <text evidence="6">The sequence shown here is derived from an EMBL/GenBank/DDBJ whole genome shotgun (WGS) entry which is preliminary data.</text>
</comment>
<keyword evidence="1" id="KW-0805">Transcription regulation</keyword>
<dbReference type="InterPro" id="IPR009057">
    <property type="entry name" value="Homeodomain-like_sf"/>
</dbReference>
<dbReference type="PROSITE" id="PS01081">
    <property type="entry name" value="HTH_TETR_1"/>
    <property type="match status" value="1"/>
</dbReference>
<evidence type="ECO:0000256" key="2">
    <source>
        <dbReference type="ARBA" id="ARBA00023125"/>
    </source>
</evidence>
<name>A0ABR6BHM0_9PSEU</name>
<dbReference type="PROSITE" id="PS50977">
    <property type="entry name" value="HTH_TETR_2"/>
    <property type="match status" value="1"/>
</dbReference>
<dbReference type="PANTHER" id="PTHR30055">
    <property type="entry name" value="HTH-TYPE TRANSCRIPTIONAL REGULATOR RUTR"/>
    <property type="match status" value="1"/>
</dbReference>